<comment type="similarity">
    <text evidence="2">Belongs to the type II topoisomerase GyrA/ParC subunit family.</text>
</comment>
<keyword evidence="5 7" id="KW-0238">DNA-binding</keyword>
<evidence type="ECO:0000256" key="1">
    <source>
        <dbReference type="ARBA" id="ARBA00000185"/>
    </source>
</evidence>
<dbReference type="PROSITE" id="PS52040">
    <property type="entry name" value="TOPO_IIA"/>
    <property type="match status" value="1"/>
</dbReference>
<name>A0ABS5BWA0_9BACT</name>
<keyword evidence="4 7" id="KW-0799">Topoisomerase</keyword>
<feature type="active site" description="O-(5'-phospho-DNA)-tyrosine intermediate" evidence="7">
    <location>
        <position position="116"/>
    </location>
</feature>
<dbReference type="NCBIfam" id="NF004044">
    <property type="entry name" value="PRK05561.1"/>
    <property type="match status" value="1"/>
</dbReference>
<feature type="region of interest" description="Disordered" evidence="8">
    <location>
        <begin position="746"/>
        <end position="767"/>
    </location>
</feature>
<evidence type="ECO:0000256" key="6">
    <source>
        <dbReference type="ARBA" id="ARBA00023235"/>
    </source>
</evidence>
<dbReference type="Gene3D" id="3.30.1360.40">
    <property type="match status" value="1"/>
</dbReference>
<dbReference type="InterPro" id="IPR013760">
    <property type="entry name" value="Topo_IIA-like_dom_sf"/>
</dbReference>
<evidence type="ECO:0000259" key="9">
    <source>
        <dbReference type="PROSITE" id="PS52040"/>
    </source>
</evidence>
<dbReference type="Gene3D" id="3.90.199.10">
    <property type="entry name" value="Topoisomerase II, domain 5"/>
    <property type="match status" value="1"/>
</dbReference>
<dbReference type="CDD" id="cd00187">
    <property type="entry name" value="TOP4c"/>
    <property type="match status" value="1"/>
</dbReference>
<evidence type="ECO:0000256" key="5">
    <source>
        <dbReference type="ARBA" id="ARBA00023125"/>
    </source>
</evidence>
<dbReference type="PANTHER" id="PTHR43493:SF5">
    <property type="entry name" value="DNA GYRASE SUBUNIT A, CHLOROPLASTIC_MITOCHONDRIAL"/>
    <property type="match status" value="1"/>
</dbReference>
<dbReference type="Gene3D" id="1.10.268.10">
    <property type="entry name" value="Topoisomerase, domain 3"/>
    <property type="match status" value="1"/>
</dbReference>
<dbReference type="InterPro" id="IPR006691">
    <property type="entry name" value="GyrA/parC_rep"/>
</dbReference>
<dbReference type="NCBIfam" id="TIGR01063">
    <property type="entry name" value="gyrA"/>
    <property type="match status" value="1"/>
</dbReference>
<comment type="catalytic activity">
    <reaction evidence="1 7">
        <text>ATP-dependent breakage, passage and rejoining of double-stranded DNA.</text>
        <dbReference type="EC" id="5.6.2.2"/>
    </reaction>
</comment>
<dbReference type="InterPro" id="IPR013758">
    <property type="entry name" value="Topo_IIA_A/C_ab"/>
</dbReference>
<evidence type="ECO:0000313" key="10">
    <source>
        <dbReference type="EMBL" id="MBP3958007.1"/>
    </source>
</evidence>
<comment type="caution">
    <text evidence="10">The sequence shown here is derived from an EMBL/GenBank/DDBJ whole genome shotgun (WGS) entry which is preliminary data.</text>
</comment>
<dbReference type="Gene3D" id="2.120.10.90">
    <property type="entry name" value="DNA gyrase/topoisomerase IV, subunit A, C-terminal"/>
    <property type="match status" value="1"/>
</dbReference>
<evidence type="ECO:0000256" key="8">
    <source>
        <dbReference type="SAM" id="MobiDB-lite"/>
    </source>
</evidence>
<evidence type="ECO:0000256" key="3">
    <source>
        <dbReference type="ARBA" id="ARBA00012895"/>
    </source>
</evidence>
<feature type="domain" description="Topo IIA-type catalytic" evidence="9">
    <location>
        <begin position="28"/>
        <end position="524"/>
    </location>
</feature>
<keyword evidence="6 7" id="KW-0413">Isomerase</keyword>
<sequence length="884" mass="96910">MIHPLDIVDELRDSYLTYAQSVIISRALPDVRDGLKPSQRRILVAMNDLGLGPASSTSKCAGIIGETMKRYHPHGDASIYDSLVRMAQDWNLRYRLVHGQGNFGSIAGLPPAAHRYTEARLTPAAGELLEDLERDTVDFIDNYDGKYREPLVLPGKFPNLLVNGSDGIAVGMATHIPPHNLREVCTALVRLIDEPDATLADLIQIVPGPDFPTGGIVMGRQGILDAYSRGAGKITLRARAQVMEEVKGKSPSILITEVPFQVTRNALTEEIGQLVKDERIAGIGGIRDESSARNGEPVRLIVELKRGTDPHLVLNQLYQFTKLQKTVSIIMLALVDGRPRELTLKEMLQKFLDHRVHVIRRRTEYLLREAKRRGHVLEGQLIAIADIENVIKICRTSANRGEAKTRLQGLAVPSSLMERAIGAAAFTALQRELGTVTEYRMTEQQAEAVVRLQLGQLAALESDEILKEYLQLRDLIRGYETLLSADANIHAVIREDLDKMASKYGDSRRTEITDDGGDLEIEDLIVDEPNVVTISHEGFIKRMPLTEYRVQGRGGKGVQGGLRDKDFVEHFFVASTKAYLLCFANTGQMYWLKVYKIPQAARTSAGRSIANVLSLKPEEKITSIVPVREFAEGCHLLMATRQGTVKKTDLMAYSNVRAGGIIGITLDAGDDLINVALTRPGDEIILSTQKGMAIRFRESNARAIGRTARGVKGIKLGKDDIIVGMVVADPDGLLLTVCENGYGKRTPFGANTPAPEGTGEGDDEMSGAEPEIIEAENENGDGENETDPSNMRYRLQRRGGKGVKDVKVTAKNGKVIGITSVRDGDEIMLITKDGMVTRSKVDAIRIVGRNTQGVKVMNLSDGDKIVSIAKVAQENVGDVGEVKE</sequence>
<keyword evidence="11" id="KW-1185">Reference proteome</keyword>
<dbReference type="EMBL" id="JAGKQQ010000001">
    <property type="protein sequence ID" value="MBP3958007.1"/>
    <property type="molecule type" value="Genomic_DNA"/>
</dbReference>
<dbReference type="PANTHER" id="PTHR43493">
    <property type="entry name" value="DNA GYRASE/TOPOISOMERASE SUBUNIT A"/>
    <property type="match status" value="1"/>
</dbReference>
<dbReference type="InterPro" id="IPR013757">
    <property type="entry name" value="Topo_IIA_A_a_sf"/>
</dbReference>
<dbReference type="Proteomes" id="UP000676565">
    <property type="component" value="Unassembled WGS sequence"/>
</dbReference>
<dbReference type="InterPro" id="IPR002205">
    <property type="entry name" value="Topo_IIA_dom_A"/>
</dbReference>
<dbReference type="SUPFAM" id="SSF56719">
    <property type="entry name" value="Type II DNA topoisomerase"/>
    <property type="match status" value="1"/>
</dbReference>
<accession>A0ABS5BWA0</accession>
<dbReference type="Pfam" id="PF03989">
    <property type="entry name" value="DNA_gyraseA_C"/>
    <property type="match status" value="6"/>
</dbReference>
<evidence type="ECO:0000256" key="7">
    <source>
        <dbReference type="PROSITE-ProRule" id="PRU01384"/>
    </source>
</evidence>
<dbReference type="EC" id="5.6.2.2" evidence="3"/>
<dbReference type="Pfam" id="PF00521">
    <property type="entry name" value="DNA_topoisoIV"/>
    <property type="match status" value="1"/>
</dbReference>
<proteinExistence type="inferred from homology"/>
<organism evidence="10 11">
    <name type="scientific">Gemmata palustris</name>
    <dbReference type="NCBI Taxonomy" id="2822762"/>
    <lineage>
        <taxon>Bacteria</taxon>
        <taxon>Pseudomonadati</taxon>
        <taxon>Planctomycetota</taxon>
        <taxon>Planctomycetia</taxon>
        <taxon>Gemmatales</taxon>
        <taxon>Gemmataceae</taxon>
        <taxon>Gemmata</taxon>
    </lineage>
</organism>
<protein>
    <recommendedName>
        <fullName evidence="3">DNA topoisomerase (ATP-hydrolyzing)</fullName>
        <ecNumber evidence="3">5.6.2.2</ecNumber>
    </recommendedName>
</protein>
<dbReference type="SMART" id="SM00434">
    <property type="entry name" value="TOP4c"/>
    <property type="match status" value="1"/>
</dbReference>
<evidence type="ECO:0000313" key="11">
    <source>
        <dbReference type="Proteomes" id="UP000676565"/>
    </source>
</evidence>
<dbReference type="InterPro" id="IPR050220">
    <property type="entry name" value="Type_II_DNA_Topoisomerases"/>
</dbReference>
<dbReference type="InterPro" id="IPR035516">
    <property type="entry name" value="Gyrase/topoIV_suA_C"/>
</dbReference>
<reference evidence="10 11" key="1">
    <citation type="submission" date="2021-04" db="EMBL/GenBank/DDBJ databases">
        <authorList>
            <person name="Ivanova A."/>
        </authorList>
    </citation>
    <scope>NUCLEOTIDE SEQUENCE [LARGE SCALE GENOMIC DNA]</scope>
    <source>
        <strain evidence="10 11">G18</strain>
    </source>
</reference>
<evidence type="ECO:0000256" key="2">
    <source>
        <dbReference type="ARBA" id="ARBA00008263"/>
    </source>
</evidence>
<dbReference type="NCBIfam" id="NF004043">
    <property type="entry name" value="PRK05560.1"/>
    <property type="match status" value="1"/>
</dbReference>
<gene>
    <name evidence="10" type="primary">gyrA</name>
    <name evidence="10" type="ORF">J8F10_22355</name>
</gene>
<dbReference type="SUPFAM" id="SSF101904">
    <property type="entry name" value="GyrA/ParC C-terminal domain-like"/>
    <property type="match status" value="2"/>
</dbReference>
<evidence type="ECO:0000256" key="4">
    <source>
        <dbReference type="ARBA" id="ARBA00023029"/>
    </source>
</evidence>